<protein>
    <submittedName>
        <fullName evidence="3">SAM-dependent methyltransferase</fullName>
    </submittedName>
</protein>
<dbReference type="SUPFAM" id="SSF53335">
    <property type="entry name" value="S-adenosyl-L-methionine-dependent methyltransferases"/>
    <property type="match status" value="1"/>
</dbReference>
<organism evidence="3 4">
    <name type="scientific">Flavivirga eckloniae</name>
    <dbReference type="NCBI Taxonomy" id="1803846"/>
    <lineage>
        <taxon>Bacteria</taxon>
        <taxon>Pseudomonadati</taxon>
        <taxon>Bacteroidota</taxon>
        <taxon>Flavobacteriia</taxon>
        <taxon>Flavobacteriales</taxon>
        <taxon>Flavobacteriaceae</taxon>
        <taxon>Flavivirga</taxon>
    </lineage>
</organism>
<keyword evidence="3" id="KW-0489">Methyltransferase</keyword>
<dbReference type="PANTHER" id="PTHR44068">
    <property type="entry name" value="ZGC:194242"/>
    <property type="match status" value="1"/>
</dbReference>
<evidence type="ECO:0000259" key="2">
    <source>
        <dbReference type="Pfam" id="PF08241"/>
    </source>
</evidence>
<dbReference type="GO" id="GO:0008757">
    <property type="term" value="F:S-adenosylmethionine-dependent methyltransferase activity"/>
    <property type="evidence" value="ECO:0007669"/>
    <property type="project" value="InterPro"/>
</dbReference>
<dbReference type="RefSeq" id="WP_102756952.1">
    <property type="nucleotide sequence ID" value="NZ_CP025791.1"/>
</dbReference>
<reference evidence="3 4" key="1">
    <citation type="submission" date="2018-01" db="EMBL/GenBank/DDBJ databases">
        <title>Complete genome sequence of Flavivirga eckloniae ECD14 isolated from seaweed Ecklonia cava.</title>
        <authorList>
            <person name="Lee J.H."/>
            <person name="Baik K.S."/>
            <person name="Seong C.N."/>
        </authorList>
    </citation>
    <scope>NUCLEOTIDE SEQUENCE [LARGE SCALE GENOMIC DNA]</scope>
    <source>
        <strain evidence="3 4">ECD14</strain>
    </source>
</reference>
<accession>A0A2K9PTA8</accession>
<dbReference type="Pfam" id="PF08241">
    <property type="entry name" value="Methyltransf_11"/>
    <property type="match status" value="1"/>
</dbReference>
<keyword evidence="1 3" id="KW-0808">Transferase</keyword>
<dbReference type="PANTHER" id="PTHR44068:SF11">
    <property type="entry name" value="GERANYL DIPHOSPHATE 2-C-METHYLTRANSFERASE"/>
    <property type="match status" value="1"/>
</dbReference>
<dbReference type="Gene3D" id="3.40.50.150">
    <property type="entry name" value="Vaccinia Virus protein VP39"/>
    <property type="match status" value="1"/>
</dbReference>
<dbReference type="InterPro" id="IPR013216">
    <property type="entry name" value="Methyltransf_11"/>
</dbReference>
<gene>
    <name evidence="3" type="ORF">C1H87_16935</name>
</gene>
<dbReference type="EMBL" id="CP025791">
    <property type="protein sequence ID" value="AUP80300.1"/>
    <property type="molecule type" value="Genomic_DNA"/>
</dbReference>
<proteinExistence type="predicted"/>
<sequence>MNTETIIITHKQKDNRIEMVDFYNEATKDYKFWSNDYNMHFGYYIPFKTNIFKRDEMLNEMNNQVLKRLKLPKNKALLADMGCGMGGTIRYALKKHKALRAFGVTLSSFQVQKGNHLLKDFKGTILKENYNNTSFSSNTFDGALAIESFCHSGHSIKSFKEAFRVLKPKGKLVIADAFLKKEETKLCYGGRHVYNKLCNHWSLERLGNINSVVKELKEVGFKNIEVEDISFKVAPSVLHVPFAISGFILKSLYKSKNLKRESLHNLKGSFYALLSGLHLKSFGYYLITCTK</sequence>
<dbReference type="OrthoDB" id="9770553at2"/>
<dbReference type="Proteomes" id="UP000235826">
    <property type="component" value="Chromosome"/>
</dbReference>
<name>A0A2K9PTA8_9FLAO</name>
<dbReference type="KEGG" id="fek:C1H87_16935"/>
<keyword evidence="4" id="KW-1185">Reference proteome</keyword>
<dbReference type="InterPro" id="IPR050447">
    <property type="entry name" value="Erg6_SMT_methyltransf"/>
</dbReference>
<dbReference type="AlphaFoldDB" id="A0A2K9PTA8"/>
<evidence type="ECO:0000256" key="1">
    <source>
        <dbReference type="ARBA" id="ARBA00022679"/>
    </source>
</evidence>
<dbReference type="InterPro" id="IPR029063">
    <property type="entry name" value="SAM-dependent_MTases_sf"/>
</dbReference>
<dbReference type="CDD" id="cd02440">
    <property type="entry name" value="AdoMet_MTases"/>
    <property type="match status" value="1"/>
</dbReference>
<dbReference type="GO" id="GO:0032259">
    <property type="term" value="P:methylation"/>
    <property type="evidence" value="ECO:0007669"/>
    <property type="project" value="UniProtKB-KW"/>
</dbReference>
<evidence type="ECO:0000313" key="3">
    <source>
        <dbReference type="EMBL" id="AUP80300.1"/>
    </source>
</evidence>
<feature type="domain" description="Methyltransferase type 11" evidence="2">
    <location>
        <begin position="80"/>
        <end position="174"/>
    </location>
</feature>
<evidence type="ECO:0000313" key="4">
    <source>
        <dbReference type="Proteomes" id="UP000235826"/>
    </source>
</evidence>